<dbReference type="Proteomes" id="UP000308730">
    <property type="component" value="Unassembled WGS sequence"/>
</dbReference>
<sequence>MAVGNMVIHGIESITIRSRLREIGEQLDREEAFLPQKLFEDVLELQRIGMYSKSIRFQAWDLLLKLMERRRTERIVDIILQWPSVEIQLLLRQLSVFKLSGWTMHPARFTVVQIPSESSHRLQPRNRDDDLAYSYRNVFGAVLKRDSRLLHDLFSVDEFVLIQTNPSVSTPGEGWGPSDATGSLDQFFDYLGTEHNSPLRRKWELPLAASDFIEFLSSGGREQVLQVLNYITTALRPFASDNAFPLPTLSLLARHSKLPVANTVHPAFSLLWFTLHLLLRSQIAIRLFEETKMLDILEGMYLYDFPGSSRDMVRQLDVARRDMRLVTCMILGVLSVKDSCLSLARFLRDERPRFFIEVFIPFVRDYQEIDAFRLPMCDIDPPDDRREFYAVFMDYLSSNSDSRAWDALLGELEKKRETFIVDALLQLSNEQLQTVLRQLVVFRLSGRGFHDKDWLTLPDALDISGDPTRVNYKARLATLRSIVLAIHRHDTVMVHKCIDTSTLAILQTDHVLSGGGIVVPDDYGFRLFFNAFADYSFDIYAPCRLPGFGATFIEFLVTAPPEEVKSVVQYVVQVVTPFLPTTPVVVGTEMVLDAHENLQRTSLLHPILPFLVFAVHLAYASSTAAQFFLDLRLPELLIYGELAASGSMNRNEIIHLQSRYMLFLGALSCHCQEPLLGYLQSCVGRFIDFVRPITLNVLTVQWSLLMSATSSYIDLTPDILPLISVIVPAPFPMPDGPHLNKHPWLHIIGSFREHWNHRNDTNLAVDDIYASVQEKWRAAEQFLLFAATVDEEHWQPLTDFLYRVPSGMVYMYSFIIGSYLSCPSRTTDASRRARIAGMGGQARDFLRRMQHIAETCGFTMVNPVDRFITMTSRATHGQRSAVSGIGMENMLSLLLAVEQGLYDLGFEPTEKQLEARKRECDWMRFQITTVQMNIYED</sequence>
<dbReference type="EMBL" id="SGPM01000463">
    <property type="protein sequence ID" value="THH21120.1"/>
    <property type="molecule type" value="Genomic_DNA"/>
</dbReference>
<evidence type="ECO:0000313" key="2">
    <source>
        <dbReference type="Proteomes" id="UP000308730"/>
    </source>
</evidence>
<protein>
    <submittedName>
        <fullName evidence="1">Uncharacterized protein</fullName>
    </submittedName>
</protein>
<proteinExistence type="predicted"/>
<accession>A0A4S4MDI9</accession>
<evidence type="ECO:0000313" key="1">
    <source>
        <dbReference type="EMBL" id="THH21120.1"/>
    </source>
</evidence>
<comment type="caution">
    <text evidence="1">The sequence shown here is derived from an EMBL/GenBank/DDBJ whole genome shotgun (WGS) entry which is preliminary data.</text>
</comment>
<organism evidence="1 2">
    <name type="scientific">Antrodiella citrinella</name>
    <dbReference type="NCBI Taxonomy" id="2447956"/>
    <lineage>
        <taxon>Eukaryota</taxon>
        <taxon>Fungi</taxon>
        <taxon>Dikarya</taxon>
        <taxon>Basidiomycota</taxon>
        <taxon>Agaricomycotina</taxon>
        <taxon>Agaricomycetes</taxon>
        <taxon>Polyporales</taxon>
        <taxon>Steccherinaceae</taxon>
        <taxon>Antrodiella</taxon>
    </lineage>
</organism>
<dbReference type="AlphaFoldDB" id="A0A4S4MDI9"/>
<name>A0A4S4MDI9_9APHY</name>
<gene>
    <name evidence="1" type="ORF">EUX98_g8451</name>
</gene>
<reference evidence="1 2" key="1">
    <citation type="submission" date="2019-02" db="EMBL/GenBank/DDBJ databases">
        <title>Genome sequencing of the rare red list fungi Antrodiella citrinella (Flaviporus citrinellus).</title>
        <authorList>
            <person name="Buettner E."/>
            <person name="Kellner H."/>
        </authorList>
    </citation>
    <scope>NUCLEOTIDE SEQUENCE [LARGE SCALE GENOMIC DNA]</scope>
    <source>
        <strain evidence="1 2">DSM 108506</strain>
    </source>
</reference>
<keyword evidence="2" id="KW-1185">Reference proteome</keyword>
<dbReference type="OrthoDB" id="3001418at2759"/>